<evidence type="ECO:0000313" key="1">
    <source>
        <dbReference type="EMBL" id="MEY9812155.1"/>
    </source>
</evidence>
<dbReference type="Proteomes" id="UP001565447">
    <property type="component" value="Unassembled WGS sequence"/>
</dbReference>
<dbReference type="EMBL" id="JBGCBD010000002">
    <property type="protein sequence ID" value="MEY9812155.1"/>
    <property type="molecule type" value="Genomic_DNA"/>
</dbReference>
<gene>
    <name evidence="1" type="ORF">RKD21_002412</name>
</gene>
<reference evidence="1" key="1">
    <citation type="submission" date="2024-07" db="EMBL/GenBank/DDBJ databases">
        <title>Genome sequencing of plant associated microbes to promote plant fitness in Sorghum bicolor and Oryza sativa.</title>
        <authorList>
            <person name="Coleman-Derr D."/>
        </authorList>
    </citation>
    <scope>NUCLEOTIDE SEQUENCE</scope>
    <source>
        <strain evidence="1">SAI-173</strain>
    </source>
</reference>
<comment type="caution">
    <text evidence="1">The sequence shown here is derived from an EMBL/GenBank/DDBJ whole genome shotgun (WGS) entry which is preliminary data.</text>
</comment>
<keyword evidence="2" id="KW-1185">Reference proteome</keyword>
<proteinExistence type="predicted"/>
<sequence length="343" mass="37877">MVSSLVRMERFTIVPPFPEPLMRTAVIAAQAPPRAEGSRPVPSEPERAEERELVFGGFRYTCRIVRQGAPRTAPLLLLGGSSQNRYSWQSHEKWLAPLCTLITVDLPGYGSSDFLPASYDIDFLGDAVQHMLTEIGVPEVNLFGGCFGEVVGLRFAQRHPESVRRIIFAAAANRLPELYSEAVPRLTRTLERGDIAGAADGLVRLFMSNPGAGKVRRHTAVARLLQRQFMNQTPDDIRKAVEHNIRLVTHGCYEPLPVPRVPALVFTGEYDTLCTPEMGRELAATMPGALFTTVKEADHLVTVERREESADLIARFCTDRSVEGLPYCTEVGVPCPGRPLAQV</sequence>
<name>A0ACC6UL42_STRAO</name>
<evidence type="ECO:0000313" key="2">
    <source>
        <dbReference type="Proteomes" id="UP001565447"/>
    </source>
</evidence>
<protein>
    <submittedName>
        <fullName evidence="1">Pimeloyl-ACP methyl ester carboxylesterase</fullName>
    </submittedName>
</protein>
<accession>A0ACC6UL42</accession>
<organism evidence="1 2">
    <name type="scientific">Streptomyces albogriseolus</name>
    <dbReference type="NCBI Taxonomy" id="1887"/>
    <lineage>
        <taxon>Bacteria</taxon>
        <taxon>Bacillati</taxon>
        <taxon>Actinomycetota</taxon>
        <taxon>Actinomycetes</taxon>
        <taxon>Kitasatosporales</taxon>
        <taxon>Streptomycetaceae</taxon>
        <taxon>Streptomyces</taxon>
        <taxon>Streptomyces albogriseolus group</taxon>
    </lineage>
</organism>